<protein>
    <recommendedName>
        <fullName evidence="1">Transglutaminase-like domain-containing protein</fullName>
    </recommendedName>
</protein>
<gene>
    <name evidence="2" type="ORF">FTO68_02320</name>
</gene>
<dbReference type="SUPFAM" id="SSF54001">
    <property type="entry name" value="Cysteine proteinases"/>
    <property type="match status" value="1"/>
</dbReference>
<keyword evidence="3" id="KW-1185">Reference proteome</keyword>
<sequence>MNKMSKKNSKNRKDWLTTAFLLILFFSLLYTIHYIHFNQSTEQLDSYFSIQYDNQIHPIGEREISFILNKTDTIDNDTEKLEAIAEWVSQNFTYFLFEEKYFNPNYTTKYLDYPINRYLYDSYGKIRPEVHSFISLVFCIPSKYANNPQWIAYYKMGGCGELAVLFEDVANKSGYNTRPIRATLTENNHAWVEVEVDAQWYFFDPTNYYIYHIMKVEGYNNTWFGKPEQYSIFSANQIRSIVDANTREKVIERYPQLKKETRIIIKSINQKKFEGISIPNSTEIIKLVNKQSS</sequence>
<feature type="domain" description="Transglutaminase-like" evidence="1">
    <location>
        <begin position="151"/>
        <end position="207"/>
    </location>
</feature>
<organism evidence="2 3">
    <name type="scientific">Methanocalculus taiwanensis</name>
    <dbReference type="NCBI Taxonomy" id="106207"/>
    <lineage>
        <taxon>Archaea</taxon>
        <taxon>Methanobacteriati</taxon>
        <taxon>Methanobacteriota</taxon>
        <taxon>Stenosarchaea group</taxon>
        <taxon>Methanomicrobia</taxon>
        <taxon>Methanomicrobiales</taxon>
        <taxon>Methanocalculaceae</taxon>
        <taxon>Methanocalculus</taxon>
    </lineage>
</organism>
<dbReference type="SMART" id="SM00460">
    <property type="entry name" value="TGc"/>
    <property type="match status" value="1"/>
</dbReference>
<name>A0ABD4TJ60_9EURY</name>
<accession>A0ABD4TJ60</accession>
<dbReference type="Proteomes" id="UP001524383">
    <property type="component" value="Unassembled WGS sequence"/>
</dbReference>
<evidence type="ECO:0000259" key="1">
    <source>
        <dbReference type="SMART" id="SM00460"/>
    </source>
</evidence>
<dbReference type="Pfam" id="PF01841">
    <property type="entry name" value="Transglut_core"/>
    <property type="match status" value="1"/>
</dbReference>
<comment type="caution">
    <text evidence="2">The sequence shown here is derived from an EMBL/GenBank/DDBJ whole genome shotgun (WGS) entry which is preliminary data.</text>
</comment>
<reference evidence="2 3" key="1">
    <citation type="submission" date="2019-08" db="EMBL/GenBank/DDBJ databases">
        <authorList>
            <person name="Chen S.-C."/>
            <person name="Lai M.-C."/>
            <person name="You Y.-T."/>
        </authorList>
    </citation>
    <scope>NUCLEOTIDE SEQUENCE [LARGE SCALE GENOMIC DNA]</scope>
    <source>
        <strain evidence="2 3">P2F9704a</strain>
    </source>
</reference>
<dbReference type="AlphaFoldDB" id="A0ABD4TJ60"/>
<dbReference type="InterPro" id="IPR038765">
    <property type="entry name" value="Papain-like_cys_pep_sf"/>
</dbReference>
<evidence type="ECO:0000313" key="2">
    <source>
        <dbReference type="EMBL" id="MCQ1537824.1"/>
    </source>
</evidence>
<dbReference type="EMBL" id="VOTZ01000003">
    <property type="protein sequence ID" value="MCQ1537824.1"/>
    <property type="molecule type" value="Genomic_DNA"/>
</dbReference>
<dbReference type="InterPro" id="IPR002931">
    <property type="entry name" value="Transglutaminase-like"/>
</dbReference>
<dbReference type="Gene3D" id="3.10.620.30">
    <property type="match status" value="1"/>
</dbReference>
<proteinExistence type="predicted"/>
<evidence type="ECO:0000313" key="3">
    <source>
        <dbReference type="Proteomes" id="UP001524383"/>
    </source>
</evidence>